<protein>
    <submittedName>
        <fullName evidence="3">Metallophosphatase</fullName>
    </submittedName>
</protein>
<dbReference type="InterPro" id="IPR019079">
    <property type="entry name" value="Capsule_synth_CapA"/>
</dbReference>
<dbReference type="InterPro" id="IPR052169">
    <property type="entry name" value="CW_Biosynth-Accessory"/>
</dbReference>
<dbReference type="AlphaFoldDB" id="A0A430AQM3"/>
<proteinExistence type="inferred from homology"/>
<evidence type="ECO:0000259" key="2">
    <source>
        <dbReference type="SMART" id="SM00854"/>
    </source>
</evidence>
<dbReference type="CDD" id="cd07381">
    <property type="entry name" value="MPP_CapA"/>
    <property type="match status" value="1"/>
</dbReference>
<name>A0A430AQM3_9ENTE</name>
<keyword evidence="4" id="KW-1185">Reference proteome</keyword>
<dbReference type="EMBL" id="NGKC01000012">
    <property type="protein sequence ID" value="RSU10419.1"/>
    <property type="molecule type" value="Genomic_DNA"/>
</dbReference>
<gene>
    <name evidence="3" type="ORF">CBF27_10400</name>
</gene>
<dbReference type="SUPFAM" id="SSF56300">
    <property type="entry name" value="Metallo-dependent phosphatases"/>
    <property type="match status" value="1"/>
</dbReference>
<reference evidence="3 4" key="1">
    <citation type="submission" date="2017-05" db="EMBL/GenBank/DDBJ databases">
        <title>Vagococcus spp. assemblies.</title>
        <authorList>
            <person name="Gulvik C.A."/>
        </authorList>
    </citation>
    <scope>NUCLEOTIDE SEQUENCE [LARGE SCALE GENOMIC DNA]</scope>
    <source>
        <strain evidence="3 4">LMG 24798</strain>
    </source>
</reference>
<comment type="similarity">
    <text evidence="1">Belongs to the CapA family.</text>
</comment>
<dbReference type="PANTHER" id="PTHR33393:SF12">
    <property type="entry name" value="CAPSULE BIOSYNTHESIS PROTEIN CAPA"/>
    <property type="match status" value="1"/>
</dbReference>
<comment type="caution">
    <text evidence="3">The sequence shown here is derived from an EMBL/GenBank/DDBJ whole genome shotgun (WGS) entry which is preliminary data.</text>
</comment>
<dbReference type="Gene3D" id="3.60.21.10">
    <property type="match status" value="1"/>
</dbReference>
<dbReference type="PANTHER" id="PTHR33393">
    <property type="entry name" value="POLYGLUTAMINE SYNTHESIS ACCESSORY PROTEIN RV0574C-RELATED"/>
    <property type="match status" value="1"/>
</dbReference>
<evidence type="ECO:0000256" key="1">
    <source>
        <dbReference type="ARBA" id="ARBA00005662"/>
    </source>
</evidence>
<dbReference type="OrthoDB" id="9810906at2"/>
<dbReference type="Pfam" id="PF09587">
    <property type="entry name" value="PGA_cap"/>
    <property type="match status" value="1"/>
</dbReference>
<sequence length="406" mass="46255">MNRREKAELRARKNRTAKIIFGLFLVLALFLLSWRTLFGKEEIAKQSKSEVKEEVAGKQTATIMASGDMLYHDVLYGGMYDEEKDEFDFSSNYKHIQPLISSADLALGDFEGTINPHRELAGYPIFNAPEEVVKSIKDAGYDAITLAHNHILDTGIEGLIYTVKAFEKEGMDVFGVSLSEDEEILVKNVNGIKIALLGFSYGFNGIEETISEEEYNTYLKDLNMKKVKKEIEQAEKIADITVVMPQMGIEYSLEPTEEQKETYHAMIDYGADIIFGGHPHVAEPTEIVEKDGEKKFIIYSMGNLLSNQRMETLDNYWTERGVIMEVEVTKENNRTVLTDIKAHPTWVSREPKGGMTFNGYTAFDYQVLLAEDYLEGGKKADTVPEEKRQRIETAYHEMMELLDLKW</sequence>
<dbReference type="RefSeq" id="WP_126814247.1">
    <property type="nucleotide sequence ID" value="NZ_NGKC01000012.1"/>
</dbReference>
<organism evidence="3 4">
    <name type="scientific">Vagococcus acidifermentans</name>
    <dbReference type="NCBI Taxonomy" id="564710"/>
    <lineage>
        <taxon>Bacteria</taxon>
        <taxon>Bacillati</taxon>
        <taxon>Bacillota</taxon>
        <taxon>Bacilli</taxon>
        <taxon>Lactobacillales</taxon>
        <taxon>Enterococcaceae</taxon>
        <taxon>Vagococcus</taxon>
    </lineage>
</organism>
<evidence type="ECO:0000313" key="3">
    <source>
        <dbReference type="EMBL" id="RSU10419.1"/>
    </source>
</evidence>
<feature type="domain" description="Capsule synthesis protein CapA" evidence="2">
    <location>
        <begin position="62"/>
        <end position="308"/>
    </location>
</feature>
<evidence type="ECO:0000313" key="4">
    <source>
        <dbReference type="Proteomes" id="UP000286773"/>
    </source>
</evidence>
<dbReference type="Proteomes" id="UP000286773">
    <property type="component" value="Unassembled WGS sequence"/>
</dbReference>
<accession>A0A430AQM3</accession>
<dbReference type="SMART" id="SM00854">
    <property type="entry name" value="PGA_cap"/>
    <property type="match status" value="1"/>
</dbReference>
<dbReference type="InterPro" id="IPR029052">
    <property type="entry name" value="Metallo-depent_PP-like"/>
</dbReference>